<comment type="caution">
    <text evidence="1">The sequence shown here is derived from an EMBL/GenBank/DDBJ whole genome shotgun (WGS) entry which is preliminary data.</text>
</comment>
<gene>
    <name evidence="1" type="ORF">NPIL_63771</name>
</gene>
<dbReference type="AlphaFoldDB" id="A0A8X6IRJ0"/>
<protein>
    <submittedName>
        <fullName evidence="1">Uncharacterized protein</fullName>
    </submittedName>
</protein>
<accession>A0A8X6IRJ0</accession>
<dbReference type="Proteomes" id="UP000887013">
    <property type="component" value="Unassembled WGS sequence"/>
</dbReference>
<name>A0A8X6IRJ0_NEPPI</name>
<reference evidence="1" key="1">
    <citation type="submission" date="2020-08" db="EMBL/GenBank/DDBJ databases">
        <title>Multicomponent nature underlies the extraordinary mechanical properties of spider dragline silk.</title>
        <authorList>
            <person name="Kono N."/>
            <person name="Nakamura H."/>
            <person name="Mori M."/>
            <person name="Yoshida Y."/>
            <person name="Ohtoshi R."/>
            <person name="Malay A.D."/>
            <person name="Moran D.A.P."/>
            <person name="Tomita M."/>
            <person name="Numata K."/>
            <person name="Arakawa K."/>
        </authorList>
    </citation>
    <scope>NUCLEOTIDE SEQUENCE</scope>
</reference>
<evidence type="ECO:0000313" key="2">
    <source>
        <dbReference type="Proteomes" id="UP000887013"/>
    </source>
</evidence>
<proteinExistence type="predicted"/>
<organism evidence="1 2">
    <name type="scientific">Nephila pilipes</name>
    <name type="common">Giant wood spider</name>
    <name type="synonym">Nephila maculata</name>
    <dbReference type="NCBI Taxonomy" id="299642"/>
    <lineage>
        <taxon>Eukaryota</taxon>
        <taxon>Metazoa</taxon>
        <taxon>Ecdysozoa</taxon>
        <taxon>Arthropoda</taxon>
        <taxon>Chelicerata</taxon>
        <taxon>Arachnida</taxon>
        <taxon>Araneae</taxon>
        <taxon>Araneomorphae</taxon>
        <taxon>Entelegynae</taxon>
        <taxon>Araneoidea</taxon>
        <taxon>Nephilidae</taxon>
        <taxon>Nephila</taxon>
    </lineage>
</organism>
<dbReference type="EMBL" id="BMAW01046309">
    <property type="protein sequence ID" value="GFS54666.1"/>
    <property type="molecule type" value="Genomic_DNA"/>
</dbReference>
<sequence length="109" mass="12799">MTKNVVVSFGKIMIPTLVASRLFYNTHRCFFETFVSVTCRNFKMLRFKDQRFMIKWTPRPLPCQGKLMAIIPCPNIWFTAGTRCSVRAERNLKMKTSLDSRQLHIPIKI</sequence>
<evidence type="ECO:0000313" key="1">
    <source>
        <dbReference type="EMBL" id="GFS54666.1"/>
    </source>
</evidence>
<keyword evidence="2" id="KW-1185">Reference proteome</keyword>